<keyword evidence="2" id="KW-0963">Cytoplasm</keyword>
<evidence type="ECO:0000256" key="2">
    <source>
        <dbReference type="ARBA" id="ARBA00022490"/>
    </source>
</evidence>
<feature type="region of interest" description="Disordered" evidence="4">
    <location>
        <begin position="251"/>
        <end position="341"/>
    </location>
</feature>
<dbReference type="InterPro" id="IPR024957">
    <property type="entry name" value="Cep57_MT-bd_dom"/>
</dbReference>
<evidence type="ECO:0000256" key="4">
    <source>
        <dbReference type="SAM" id="MobiDB-lite"/>
    </source>
</evidence>
<dbReference type="AlphaFoldDB" id="A0AAD5VIE3"/>
<feature type="compositionally biased region" description="Polar residues" evidence="4">
    <location>
        <begin position="695"/>
        <end position="707"/>
    </location>
</feature>
<feature type="compositionally biased region" description="Low complexity" evidence="4">
    <location>
        <begin position="212"/>
        <end position="236"/>
    </location>
</feature>
<feature type="domain" description="PPC89 centrosome localisation" evidence="6">
    <location>
        <begin position="530"/>
        <end position="603"/>
    </location>
</feature>
<name>A0AAD5VIE3_9AGAR</name>
<feature type="domain" description="Cep57 centrosome microtubule-binding" evidence="5">
    <location>
        <begin position="873"/>
        <end position="944"/>
    </location>
</feature>
<feature type="compositionally biased region" description="Basic and acidic residues" evidence="4">
    <location>
        <begin position="606"/>
        <end position="621"/>
    </location>
</feature>
<sequence length="952" mass="105937">MRRTTRNPAPAIPNDPLEHDRIQLEHNLRHSEAAIHLSSATSNSELDDEQDDDDDDIESLEYPRRNSDVHELPSFDRRVRDYLADEDAPGHGWSYRTGDDYEEGINPYGGESLSTLAHHASAVTLSAGLGGGRAAAARRDTSISGAEYDPDRPLHEIIAGVTSKLSVFDGPSKRQTLENITNDPYVVEDTAELDQILETGSQAHLQRSIRAGSPITSGSSSHSSSSHHQQQQPSTGRPKLSDALRNVALSPKRPRSPHALPLSSSPKQPATSTLFRNGGGGAQRPSMAHVATPSPATTTARRNSVLSAKQAPAPQVQQPDVVLHPPTPSATSAASSKGSKFTRMANGLAKEIEYEKGQLKSSHSNKRAEGNARSVSMPVKKPEGSALKFPAPATVKDRSRIQLPDVTGITNAIESPAKAAAEYYAYRTEGKLRETETRLLHTLNTVQKRIQQLEEENGISRRRVRELEMELEDCKREVARERTRLIQQEEQVKQAAYRAAKGKARARDLSEDSAQYHERYKEIVEEKKALEALIASLRTHLARLTAELHAHREQVTEIRGLREIDVATLRAKSTEVNRLKNEVERLGGEVEVLRNVIEEGLRERRAAKELSRQSSVDHADEFVPDEEEEEEVETETEDPGLSYASIGGRNRTMRTDRATEGSENIHSGSGRAARFMDSIEYERISAEISERRSNHSGSVDLSQFSRTRSPVQQSPSPKSRRRRGVVVEEYDESGVDMSMMAPDPISDPEEEEEEEEAFGHAGPSSTRHPHSTRRSAQAEEPFPKIRGKRLERLFFAAPEHDSRTCSTCNRKGRRGGLEEHPWPNRRTASRLTRHGSVEDEGFAEGSDTASRGGKRRERSLQDINEVPVIAKQEGLPPQTIVARIIRELEDDFTHYKSIYVELADQYKEMDAASNVAQRNTLAKHLREVVDVLEAKGDQIAALYDQLSFKRTR</sequence>
<protein>
    <recommendedName>
        <fullName evidence="9">Cep57 centrosome microtubule-binding domain-containing protein</fullName>
    </recommendedName>
</protein>
<evidence type="ECO:0008006" key="9">
    <source>
        <dbReference type="Google" id="ProtNLM"/>
    </source>
</evidence>
<feature type="coiled-coil region" evidence="3">
    <location>
        <begin position="436"/>
        <end position="491"/>
    </location>
</feature>
<comment type="subcellular location">
    <subcellularLocation>
        <location evidence="1">Cytoplasm</location>
    </subcellularLocation>
</comment>
<feature type="region of interest" description="Disordered" evidence="4">
    <location>
        <begin position="212"/>
        <end position="239"/>
    </location>
</feature>
<evidence type="ECO:0000256" key="1">
    <source>
        <dbReference type="ARBA" id="ARBA00004496"/>
    </source>
</evidence>
<feature type="region of interest" description="Disordered" evidence="4">
    <location>
        <begin position="354"/>
        <end position="387"/>
    </location>
</feature>
<comment type="caution">
    <text evidence="7">The sequence shown here is derived from an EMBL/GenBank/DDBJ whole genome shotgun (WGS) entry which is preliminary data.</text>
</comment>
<feature type="compositionally biased region" description="Polar residues" evidence="4">
    <location>
        <begin position="262"/>
        <end position="275"/>
    </location>
</feature>
<feature type="region of interest" description="Disordered" evidence="4">
    <location>
        <begin position="1"/>
        <end position="73"/>
    </location>
</feature>
<feature type="compositionally biased region" description="Low complexity" evidence="4">
    <location>
        <begin position="708"/>
        <end position="717"/>
    </location>
</feature>
<gene>
    <name evidence="7" type="ORF">NP233_g10476</name>
</gene>
<evidence type="ECO:0000259" key="5">
    <source>
        <dbReference type="Pfam" id="PF06657"/>
    </source>
</evidence>
<dbReference type="Pfam" id="PF06657">
    <property type="entry name" value="Cep57_MT_bd"/>
    <property type="match status" value="1"/>
</dbReference>
<keyword evidence="8" id="KW-1185">Reference proteome</keyword>
<keyword evidence="3" id="KW-0175">Coiled coil</keyword>
<feature type="compositionally biased region" description="Low complexity" evidence="4">
    <location>
        <begin position="308"/>
        <end position="322"/>
    </location>
</feature>
<feature type="region of interest" description="Disordered" evidence="4">
    <location>
        <begin position="802"/>
        <end position="858"/>
    </location>
</feature>
<evidence type="ECO:0000256" key="3">
    <source>
        <dbReference type="SAM" id="Coils"/>
    </source>
</evidence>
<feature type="compositionally biased region" description="Basic and acidic residues" evidence="4">
    <location>
        <begin position="61"/>
        <end position="73"/>
    </location>
</feature>
<organism evidence="7 8">
    <name type="scientific">Leucocoprinus birnbaumii</name>
    <dbReference type="NCBI Taxonomy" id="56174"/>
    <lineage>
        <taxon>Eukaryota</taxon>
        <taxon>Fungi</taxon>
        <taxon>Dikarya</taxon>
        <taxon>Basidiomycota</taxon>
        <taxon>Agaricomycotina</taxon>
        <taxon>Agaricomycetes</taxon>
        <taxon>Agaricomycetidae</taxon>
        <taxon>Agaricales</taxon>
        <taxon>Agaricineae</taxon>
        <taxon>Agaricaceae</taxon>
        <taxon>Leucocoprinus</taxon>
    </lineage>
</organism>
<feature type="compositionally biased region" description="Basic and acidic residues" evidence="4">
    <location>
        <begin position="680"/>
        <end position="693"/>
    </location>
</feature>
<evidence type="ECO:0000313" key="8">
    <source>
        <dbReference type="Proteomes" id="UP001213000"/>
    </source>
</evidence>
<dbReference type="InterPro" id="IPR025925">
    <property type="entry name" value="PPC89_CLD"/>
</dbReference>
<feature type="region of interest" description="Disordered" evidence="4">
    <location>
        <begin position="606"/>
        <end position="789"/>
    </location>
</feature>
<feature type="coiled-coil region" evidence="3">
    <location>
        <begin position="520"/>
        <end position="596"/>
    </location>
</feature>
<evidence type="ECO:0000259" key="6">
    <source>
        <dbReference type="Pfam" id="PF14197"/>
    </source>
</evidence>
<feature type="compositionally biased region" description="Low complexity" evidence="4">
    <location>
        <begin position="291"/>
        <end position="300"/>
    </location>
</feature>
<proteinExistence type="predicted"/>
<dbReference type="GO" id="GO:0005737">
    <property type="term" value="C:cytoplasm"/>
    <property type="evidence" value="ECO:0007669"/>
    <property type="project" value="UniProtKB-SubCell"/>
</dbReference>
<reference evidence="7" key="1">
    <citation type="submission" date="2022-07" db="EMBL/GenBank/DDBJ databases">
        <title>Genome Sequence of Leucocoprinus birnbaumii.</title>
        <authorList>
            <person name="Buettner E."/>
        </authorList>
    </citation>
    <scope>NUCLEOTIDE SEQUENCE</scope>
    <source>
        <strain evidence="7">VT141</strain>
    </source>
</reference>
<feature type="compositionally biased region" description="Acidic residues" evidence="4">
    <location>
        <begin position="746"/>
        <end position="756"/>
    </location>
</feature>
<dbReference type="Proteomes" id="UP001213000">
    <property type="component" value="Unassembled WGS sequence"/>
</dbReference>
<dbReference type="GO" id="GO:0008017">
    <property type="term" value="F:microtubule binding"/>
    <property type="evidence" value="ECO:0007669"/>
    <property type="project" value="InterPro"/>
</dbReference>
<feature type="compositionally biased region" description="Acidic residues" evidence="4">
    <location>
        <begin position="622"/>
        <end position="638"/>
    </location>
</feature>
<feature type="compositionally biased region" description="Acidic residues" evidence="4">
    <location>
        <begin position="45"/>
        <end position="59"/>
    </location>
</feature>
<dbReference type="Pfam" id="PF14197">
    <property type="entry name" value="Cep57_CLD_2"/>
    <property type="match status" value="1"/>
</dbReference>
<dbReference type="EMBL" id="JANIEX010001074">
    <property type="protein sequence ID" value="KAJ3560987.1"/>
    <property type="molecule type" value="Genomic_DNA"/>
</dbReference>
<feature type="compositionally biased region" description="Basic and acidic residues" evidence="4">
    <location>
        <begin position="16"/>
        <end position="33"/>
    </location>
</feature>
<evidence type="ECO:0000313" key="7">
    <source>
        <dbReference type="EMBL" id="KAJ3560987.1"/>
    </source>
</evidence>
<accession>A0AAD5VIE3</accession>